<dbReference type="Proteomes" id="UP000032180">
    <property type="component" value="Chromosome 11"/>
</dbReference>
<proteinExistence type="predicted"/>
<organism evidence="1 2">
    <name type="scientific">Leersia perrieri</name>
    <dbReference type="NCBI Taxonomy" id="77586"/>
    <lineage>
        <taxon>Eukaryota</taxon>
        <taxon>Viridiplantae</taxon>
        <taxon>Streptophyta</taxon>
        <taxon>Embryophyta</taxon>
        <taxon>Tracheophyta</taxon>
        <taxon>Spermatophyta</taxon>
        <taxon>Magnoliopsida</taxon>
        <taxon>Liliopsida</taxon>
        <taxon>Poales</taxon>
        <taxon>Poaceae</taxon>
        <taxon>BOP clade</taxon>
        <taxon>Oryzoideae</taxon>
        <taxon>Oryzeae</taxon>
        <taxon>Oryzinae</taxon>
        <taxon>Leersia</taxon>
    </lineage>
</organism>
<reference evidence="1 2" key="1">
    <citation type="submission" date="2012-08" db="EMBL/GenBank/DDBJ databases">
        <title>Oryza genome evolution.</title>
        <authorList>
            <person name="Wing R.A."/>
        </authorList>
    </citation>
    <scope>NUCLEOTIDE SEQUENCE</scope>
</reference>
<dbReference type="EnsemblPlants" id="LPERR11G01150.2">
    <property type="protein sequence ID" value="LPERR11G01150.2"/>
    <property type="gene ID" value="LPERR11G01150"/>
</dbReference>
<protein>
    <submittedName>
        <fullName evidence="1">Uncharacterized protein</fullName>
    </submittedName>
</protein>
<sequence length="128" mass="14655">MPLLHSQKPLMALFSRPYSAFRTLGSTQKKNSIAAFLSRRLESLQRYGGRLSPKADALERNPRRPRRPGFLWRLSANNHALEMHHVFGGIQTISCVNDKASSMDTLGSVPRVIIRNMILCHFVRIQWK</sequence>
<dbReference type="HOGENOM" id="CLU_1962744_0_0_1"/>
<dbReference type="Gramene" id="LPERR11G01150.2">
    <property type="protein sequence ID" value="LPERR11G01150.2"/>
    <property type="gene ID" value="LPERR11G01150"/>
</dbReference>
<reference evidence="2" key="2">
    <citation type="submission" date="2013-12" db="EMBL/GenBank/DDBJ databases">
        <authorList>
            <person name="Yu Y."/>
            <person name="Lee S."/>
            <person name="de Baynast K."/>
            <person name="Wissotski M."/>
            <person name="Liu L."/>
            <person name="Talag J."/>
            <person name="Goicoechea J."/>
            <person name="Angelova A."/>
            <person name="Jetty R."/>
            <person name="Kudrna D."/>
            <person name="Golser W."/>
            <person name="Rivera L."/>
            <person name="Zhang J."/>
            <person name="Wing R."/>
        </authorList>
    </citation>
    <scope>NUCLEOTIDE SEQUENCE</scope>
</reference>
<reference evidence="1" key="3">
    <citation type="submission" date="2015-04" db="UniProtKB">
        <authorList>
            <consortium name="EnsemblPlants"/>
        </authorList>
    </citation>
    <scope>IDENTIFICATION</scope>
</reference>
<dbReference type="AlphaFoldDB" id="A0A0D9XNI7"/>
<accession>A0A0D9XNI7</accession>
<evidence type="ECO:0000313" key="2">
    <source>
        <dbReference type="Proteomes" id="UP000032180"/>
    </source>
</evidence>
<evidence type="ECO:0000313" key="1">
    <source>
        <dbReference type="EnsemblPlants" id="LPERR11G01150.2"/>
    </source>
</evidence>
<name>A0A0D9XNI7_9ORYZ</name>
<keyword evidence="2" id="KW-1185">Reference proteome</keyword>